<dbReference type="PANTHER" id="PTHR46796:SF13">
    <property type="entry name" value="HTH-TYPE TRANSCRIPTIONAL ACTIVATOR RHAS"/>
    <property type="match status" value="1"/>
</dbReference>
<organism evidence="5 6">
    <name type="scientific">Kibdelosporangium persicum</name>
    <dbReference type="NCBI Taxonomy" id="2698649"/>
    <lineage>
        <taxon>Bacteria</taxon>
        <taxon>Bacillati</taxon>
        <taxon>Actinomycetota</taxon>
        <taxon>Actinomycetes</taxon>
        <taxon>Pseudonocardiales</taxon>
        <taxon>Pseudonocardiaceae</taxon>
        <taxon>Kibdelosporangium</taxon>
    </lineage>
</organism>
<evidence type="ECO:0000256" key="3">
    <source>
        <dbReference type="ARBA" id="ARBA00023163"/>
    </source>
</evidence>
<dbReference type="InterPro" id="IPR032783">
    <property type="entry name" value="AraC_lig"/>
</dbReference>
<sequence>MLDDLLQGVRAHGASFVRKELTSPWSTEKASLTLLAPVQGEVRIAGRRVRAGDTAVVREQEVAYPAGPAVLLVGTYPVRGAVAQRLMDILPGVLVVPDSEGCDSTWQFLETQCGPGQQVVQDRLLDWLLVCTLRSWFDGQGDVPPGWRDETVGPVLRAMHAAPGKPWTLAALADQAGVSRTTLASRFAKVVGKPPLTYLTDWRMTVAADLLAESDATVGAVAHRVGYADAFGFSAAFKRFHGISPSECRRTCRV</sequence>
<dbReference type="Proteomes" id="UP000763557">
    <property type="component" value="Unassembled WGS sequence"/>
</dbReference>
<dbReference type="InterPro" id="IPR018060">
    <property type="entry name" value="HTH_AraC"/>
</dbReference>
<dbReference type="Pfam" id="PF12833">
    <property type="entry name" value="HTH_18"/>
    <property type="match status" value="1"/>
</dbReference>
<name>A0ABX2F1J7_9PSEU</name>
<protein>
    <submittedName>
        <fullName evidence="5">HTH-type transcriptional regulator AlkR</fullName>
    </submittedName>
</protein>
<proteinExistence type="predicted"/>
<dbReference type="RefSeq" id="WP_173127425.1">
    <property type="nucleotide sequence ID" value="NZ_CBCSGW010000015.1"/>
</dbReference>
<reference evidence="5 6" key="1">
    <citation type="submission" date="2020-01" db="EMBL/GenBank/DDBJ databases">
        <title>Kibdelosporangium persica a novel Actinomycetes from a hot desert in Iran.</title>
        <authorList>
            <person name="Safaei N."/>
            <person name="Zaburannyi N."/>
            <person name="Mueller R."/>
            <person name="Wink J."/>
        </authorList>
    </citation>
    <scope>NUCLEOTIDE SEQUENCE [LARGE SCALE GENOMIC DNA]</scope>
    <source>
        <strain evidence="5 6">4NS15</strain>
    </source>
</reference>
<accession>A0ABX2F1J7</accession>
<dbReference type="SUPFAM" id="SSF46689">
    <property type="entry name" value="Homeodomain-like"/>
    <property type="match status" value="2"/>
</dbReference>
<keyword evidence="2" id="KW-0238">DNA-binding</keyword>
<feature type="domain" description="HTH araC/xylS-type" evidence="4">
    <location>
        <begin position="153"/>
        <end position="251"/>
    </location>
</feature>
<evidence type="ECO:0000256" key="1">
    <source>
        <dbReference type="ARBA" id="ARBA00023015"/>
    </source>
</evidence>
<keyword evidence="6" id="KW-1185">Reference proteome</keyword>
<dbReference type="SMART" id="SM00342">
    <property type="entry name" value="HTH_ARAC"/>
    <property type="match status" value="1"/>
</dbReference>
<keyword evidence="3" id="KW-0804">Transcription</keyword>
<dbReference type="Pfam" id="PF12852">
    <property type="entry name" value="Cupin_6"/>
    <property type="match status" value="2"/>
</dbReference>
<evidence type="ECO:0000313" key="6">
    <source>
        <dbReference type="Proteomes" id="UP000763557"/>
    </source>
</evidence>
<evidence type="ECO:0000259" key="4">
    <source>
        <dbReference type="PROSITE" id="PS01124"/>
    </source>
</evidence>
<dbReference type="InterPro" id="IPR050204">
    <property type="entry name" value="AraC_XylS_family_regulators"/>
</dbReference>
<dbReference type="PROSITE" id="PS00041">
    <property type="entry name" value="HTH_ARAC_FAMILY_1"/>
    <property type="match status" value="1"/>
</dbReference>
<dbReference type="PROSITE" id="PS01124">
    <property type="entry name" value="HTH_ARAC_FAMILY_2"/>
    <property type="match status" value="1"/>
</dbReference>
<dbReference type="InterPro" id="IPR009057">
    <property type="entry name" value="Homeodomain-like_sf"/>
</dbReference>
<keyword evidence="1" id="KW-0805">Transcription regulation</keyword>
<gene>
    <name evidence="5" type="ORF">GC106_19590</name>
</gene>
<dbReference type="InterPro" id="IPR018062">
    <property type="entry name" value="HTH_AraC-typ_CS"/>
</dbReference>
<dbReference type="Gene3D" id="1.10.10.60">
    <property type="entry name" value="Homeodomain-like"/>
    <property type="match status" value="2"/>
</dbReference>
<evidence type="ECO:0000256" key="2">
    <source>
        <dbReference type="ARBA" id="ARBA00023125"/>
    </source>
</evidence>
<comment type="caution">
    <text evidence="5">The sequence shown here is derived from an EMBL/GenBank/DDBJ whole genome shotgun (WGS) entry which is preliminary data.</text>
</comment>
<dbReference type="EMBL" id="JAAATY010000004">
    <property type="protein sequence ID" value="NRN64753.1"/>
    <property type="molecule type" value="Genomic_DNA"/>
</dbReference>
<dbReference type="PANTHER" id="PTHR46796">
    <property type="entry name" value="HTH-TYPE TRANSCRIPTIONAL ACTIVATOR RHAS-RELATED"/>
    <property type="match status" value="1"/>
</dbReference>
<evidence type="ECO:0000313" key="5">
    <source>
        <dbReference type="EMBL" id="NRN64753.1"/>
    </source>
</evidence>